<reference evidence="1 2" key="1">
    <citation type="journal article" date="2014" name="Genome Announc.">
        <title>Genome Sequence of a Presumptive Mannheimia haemolytica Strain with an A1/A6-Cross-Reactive Serotype from a White-Tailed Deer (Odocoileus virginianus).</title>
        <authorList>
            <person name="Lawrence P.K."/>
            <person name="Bey R.F."/>
            <person name="Wiener B."/>
            <person name="Kittichotirat W."/>
            <person name="Bumgarner R.E."/>
        </authorList>
    </citation>
    <scope>NUCLEOTIDE SEQUENCE [LARGE SCALE GENOMIC DNA]</scope>
    <source>
        <strain evidence="1 2">PKL10</strain>
    </source>
</reference>
<evidence type="ECO:0000313" key="1">
    <source>
        <dbReference type="EMBL" id="EXI61664.1"/>
    </source>
</evidence>
<dbReference type="OrthoDB" id="3078668at2"/>
<sequence length="168" mass="18506">MGLPAKLKNFNFSVDGTSYLGETTEVTQPKLAMQLEDYRAGGMMAPVDVNMGLEKLELEFKIGGHEEDLIKLFGGTISGNAFRFNGAYQHDDDDSVDAVELVCRGRIVEIDEGSSKAGDDTEHSYKASLTYYKKTVNGVDIVEIDTLNQIYIVDGKDRLAEIRKAMGL</sequence>
<keyword evidence="2" id="KW-1185">Reference proteome</keyword>
<accession>A0A011P585</accession>
<dbReference type="Proteomes" id="UP000054123">
    <property type="component" value="Unassembled WGS sequence"/>
</dbReference>
<dbReference type="InterPro" id="IPR006498">
    <property type="entry name" value="Tail_tube"/>
</dbReference>
<gene>
    <name evidence="1" type="ORF">AK33_08730</name>
</gene>
<dbReference type="RefSeq" id="WP_042803592.1">
    <property type="nucleotide sequence ID" value="NZ_AVSP01000005.1"/>
</dbReference>
<dbReference type="AlphaFoldDB" id="A0A011P585"/>
<dbReference type="PATRIC" id="fig|1450449.3.peg.1729"/>
<protein>
    <submittedName>
        <fullName evidence="1">Major tail tube protein</fullName>
    </submittedName>
</protein>
<proteinExistence type="predicted"/>
<comment type="caution">
    <text evidence="1">The sequence shown here is derived from an EMBL/GenBank/DDBJ whole genome shotgun (WGS) entry which is preliminary data.</text>
</comment>
<dbReference type="EMBL" id="JANJ01000006">
    <property type="protein sequence ID" value="EXI61664.1"/>
    <property type="molecule type" value="Genomic_DNA"/>
</dbReference>
<evidence type="ECO:0000313" key="2">
    <source>
        <dbReference type="Proteomes" id="UP000054123"/>
    </source>
</evidence>
<name>A0A011P585_9PAST</name>
<dbReference type="NCBIfam" id="TIGR01611">
    <property type="entry name" value="tail_tube"/>
    <property type="match status" value="1"/>
</dbReference>
<organism evidence="1 2">
    <name type="scientific">Mannheimia granulomatis</name>
    <dbReference type="NCBI Taxonomy" id="85402"/>
    <lineage>
        <taxon>Bacteria</taxon>
        <taxon>Pseudomonadati</taxon>
        <taxon>Pseudomonadota</taxon>
        <taxon>Gammaproteobacteria</taxon>
        <taxon>Pasteurellales</taxon>
        <taxon>Pasteurellaceae</taxon>
        <taxon>Mannheimia</taxon>
    </lineage>
</organism>
<dbReference type="Pfam" id="PF04985">
    <property type="entry name" value="Phage_tube"/>
    <property type="match status" value="1"/>
</dbReference>